<name>A0A0A0VBZ3_SCYTH</name>
<feature type="region of interest" description="Disordered" evidence="1">
    <location>
        <begin position="1"/>
        <end position="63"/>
    </location>
</feature>
<accession>A0A0A0VBZ3</accession>
<reference evidence="2" key="1">
    <citation type="submission" date="2013-11" db="EMBL/GenBank/DDBJ databases">
        <authorList>
            <person name="Thropp P.A."/>
            <person name="Correa S.M."/>
            <person name="Garb J.E."/>
            <person name="Binford G.J."/>
        </authorList>
    </citation>
    <scope>NUCLEOTIDE SEQUENCE</scope>
    <source>
        <tissue evidence="2">Venom gland</tissue>
    </source>
</reference>
<feature type="compositionally biased region" description="Basic residues" evidence="1">
    <location>
        <begin position="24"/>
        <end position="33"/>
    </location>
</feature>
<proteinExistence type="evidence at transcript level"/>
<evidence type="ECO:0000256" key="1">
    <source>
        <dbReference type="SAM" id="MobiDB-lite"/>
    </source>
</evidence>
<reference evidence="2" key="2">
    <citation type="journal article" date="2014" name="J. Proteome Res.">
        <title>Spit and venom from scytodes spiders: a diverse and distinct cocktail.</title>
        <authorList>
            <person name="Zobel-Thropp P.A."/>
            <person name="Correa S.M."/>
            <person name="Garb J.E."/>
            <person name="Binford G.J."/>
        </authorList>
    </citation>
    <scope>NUCLEOTIDE SEQUENCE</scope>
    <source>
        <tissue evidence="2">Venom gland</tissue>
    </source>
</reference>
<sequence length="63" mass="6583">MCGPPVAPAGGNRGQAGYAAWRPHSSRTARYRPGRSGTGGIVTADLKRTASYRPGKEPGDNSR</sequence>
<feature type="compositionally biased region" description="Basic and acidic residues" evidence="1">
    <location>
        <begin position="54"/>
        <end position="63"/>
    </location>
</feature>
<evidence type="ECO:0000313" key="2">
    <source>
        <dbReference type="EMBL" id="AIW62453.1"/>
    </source>
</evidence>
<dbReference type="EMBL" id="KF860464">
    <property type="protein sequence ID" value="AIW62453.1"/>
    <property type="molecule type" value="mRNA"/>
</dbReference>
<organism evidence="2">
    <name type="scientific">Scytodes thoracica</name>
    <name type="common">Spitting spider</name>
    <name type="synonym">Aranea thoracica</name>
    <dbReference type="NCBI Taxonomy" id="1112478"/>
    <lineage>
        <taxon>Eukaryota</taxon>
        <taxon>Metazoa</taxon>
        <taxon>Ecdysozoa</taxon>
        <taxon>Arthropoda</taxon>
        <taxon>Chelicerata</taxon>
        <taxon>Arachnida</taxon>
        <taxon>Araneae</taxon>
        <taxon>Araneomorphae</taxon>
        <taxon>Haplogynae</taxon>
        <taxon>Scytodoidea</taxon>
        <taxon>Scytodidae</taxon>
        <taxon>Scytodes</taxon>
    </lineage>
</organism>
<dbReference type="AlphaFoldDB" id="A0A0A0VBZ3"/>
<protein>
    <submittedName>
        <fullName evidence="2">Uncharacterized protein</fullName>
    </submittedName>
</protein>